<reference evidence="4 5" key="1">
    <citation type="journal article" date="2016" name="Front. Microbiol.">
        <title>Genome and transcriptome sequences reveal the specific parasitism of the nematophagous Purpureocillium lilacinum 36-1.</title>
        <authorList>
            <person name="Xie J."/>
            <person name="Li S."/>
            <person name="Mo C."/>
            <person name="Xiao X."/>
            <person name="Peng D."/>
            <person name="Wang G."/>
            <person name="Xiao Y."/>
        </authorList>
    </citation>
    <scope>NUCLEOTIDE SEQUENCE [LARGE SCALE GENOMIC DNA]</scope>
    <source>
        <strain evidence="4 5">36-1</strain>
    </source>
</reference>
<dbReference type="GO" id="GO:0005783">
    <property type="term" value="C:endoplasmic reticulum"/>
    <property type="evidence" value="ECO:0007669"/>
    <property type="project" value="TreeGrafter"/>
</dbReference>
<dbReference type="AlphaFoldDB" id="A0A2U3EDN2"/>
<protein>
    <submittedName>
        <fullName evidence="4">Phosphoinositide phosphatase</fullName>
    </submittedName>
</protein>
<comment type="caution">
    <text evidence="4">The sequence shown here is derived from an EMBL/GenBank/DDBJ whole genome shotgun (WGS) entry which is preliminary data.</text>
</comment>
<feature type="domain" description="SAC" evidence="3">
    <location>
        <begin position="376"/>
        <end position="777"/>
    </location>
</feature>
<keyword evidence="2" id="KW-1133">Transmembrane helix</keyword>
<evidence type="ECO:0000313" key="4">
    <source>
        <dbReference type="EMBL" id="PWI72631.1"/>
    </source>
</evidence>
<dbReference type="PANTHER" id="PTHR45662">
    <property type="entry name" value="PHOSPHATIDYLINOSITIDE PHOSPHATASE SAC1"/>
    <property type="match status" value="1"/>
</dbReference>
<keyword evidence="2" id="KW-0472">Membrane</keyword>
<dbReference type="Pfam" id="PF02383">
    <property type="entry name" value="Syja_N"/>
    <property type="match status" value="1"/>
</dbReference>
<dbReference type="PROSITE" id="PS50275">
    <property type="entry name" value="SAC"/>
    <property type="match status" value="1"/>
</dbReference>
<dbReference type="InterPro" id="IPR002013">
    <property type="entry name" value="SAC_dom"/>
</dbReference>
<feature type="compositionally biased region" description="Basic residues" evidence="1">
    <location>
        <begin position="111"/>
        <end position="120"/>
    </location>
</feature>
<dbReference type="Proteomes" id="UP000245956">
    <property type="component" value="Unassembled WGS sequence"/>
</dbReference>
<dbReference type="EMBL" id="LCWV01000005">
    <property type="protein sequence ID" value="PWI72631.1"/>
    <property type="molecule type" value="Genomic_DNA"/>
</dbReference>
<evidence type="ECO:0000256" key="1">
    <source>
        <dbReference type="SAM" id="MobiDB-lite"/>
    </source>
</evidence>
<evidence type="ECO:0000256" key="2">
    <source>
        <dbReference type="SAM" id="Phobius"/>
    </source>
</evidence>
<feature type="transmembrane region" description="Helical" evidence="2">
    <location>
        <begin position="847"/>
        <end position="868"/>
    </location>
</feature>
<keyword evidence="2" id="KW-0812">Transmembrane</keyword>
<name>A0A2U3EDN2_PURLI</name>
<accession>A0A2U3EDN2</accession>
<evidence type="ECO:0000259" key="3">
    <source>
        <dbReference type="PROSITE" id="PS50275"/>
    </source>
</evidence>
<organism evidence="4 5">
    <name type="scientific">Purpureocillium lilacinum</name>
    <name type="common">Paecilomyces lilacinus</name>
    <dbReference type="NCBI Taxonomy" id="33203"/>
    <lineage>
        <taxon>Eukaryota</taxon>
        <taxon>Fungi</taxon>
        <taxon>Dikarya</taxon>
        <taxon>Ascomycota</taxon>
        <taxon>Pezizomycotina</taxon>
        <taxon>Sordariomycetes</taxon>
        <taxon>Hypocreomycetidae</taxon>
        <taxon>Hypocreales</taxon>
        <taxon>Ophiocordycipitaceae</taxon>
        <taxon>Purpureocillium</taxon>
    </lineage>
</organism>
<evidence type="ECO:0000313" key="5">
    <source>
        <dbReference type="Proteomes" id="UP000245956"/>
    </source>
</evidence>
<feature type="transmembrane region" description="Helical" evidence="2">
    <location>
        <begin position="880"/>
        <end position="899"/>
    </location>
</feature>
<sequence>MVRAAAGVEESIGALLRATGPSCAVAATSRRRWMVVVGECLEAYVRTHVRLPGGWMGGWLNGGASGGLDGGCPGGPLMGWLGGGHLRRAQPSACTSSFVQVLAAGSAAASTRRRRRRRISAGHFASQWPRGPGIPSGKPVPERPGQAGDPPHACPVPPVLGSPLQGLPPLCPLCCRCDDNPAAGSQVGCGTRNTPTRSSRAPGGELRWHHRRCVPKAHSLINSTTPTRTASHGRKHDLTHRRRQFWPLCPFAMAPLAASKLPYRDVNIKVTNDAYTFTSPSSPDAPALLIDRPTGDVRLADPALQAGKRASRVSSVAGILGIIQLRLDKYVIVISKAQPMGRLKGHMVYKVLATEILPMRERQIHDPDEDTFIGLLKTFLQNGPMYFSYSIDLTNSFQRQSQADPASPLWMRADDRFFFNKYLQTDLIEFRRRGSRSQPGSQPAIDPYILPCIFGMLEIKPTRFKNTPLTLILISRRSRYRGGTRYFTRGVDEDGHVANYNETEQVVILNDSSSGLGGFAGSTDMQSGKFGASAGQEMQIMSYVQTRGSVPTYWSEINSLRYVPKLQVRSTEAAAPAAVKHFDEQIRIYGDNYLINLVNQKGRECRVKESYEKMVEALVSGPREHHEADRLTDEKFTTIQPGSKQQLFDRLHYVYFDYHTETKGMKMHKAYALVDKLQEALAAQGYFRGVDTPANVDGRIDARSLQTSVMRTNCMDCLDRTNVVQSIFGRHVLDRIFEQAGLMAHGSSFRDEDPAFEHIFRNIWADNADVVSSSYSGTGAMKTDVTRTGKRTKVGALQDARIGVTRYYLNNFRDGPRQDSFDLFLGAYQPGETNIGTNLVFVDRRPLMIQSIPYVLAFSVFIVLVGIFTKRDPDARVLPMRVFILFWSAVAAYCFYFVWTHGMLYVNWPRLNPRHFAVDGYTEHFSKARKDAVIGPFVTRHERGLSTARYLNAEEGKKRIE</sequence>
<gene>
    <name evidence="4" type="ORF">PCL_09646</name>
</gene>
<proteinExistence type="predicted"/>
<feature type="region of interest" description="Disordered" evidence="1">
    <location>
        <begin position="187"/>
        <end position="206"/>
    </location>
</feature>
<dbReference type="PANTHER" id="PTHR45662:SF2">
    <property type="entry name" value="PHOSPHATIDYLINOSITOL-3-PHOSPHATASE SAC1"/>
    <property type="match status" value="1"/>
</dbReference>
<dbReference type="GO" id="GO:0046856">
    <property type="term" value="P:phosphatidylinositol dephosphorylation"/>
    <property type="evidence" value="ECO:0007669"/>
    <property type="project" value="TreeGrafter"/>
</dbReference>
<dbReference type="GO" id="GO:0043812">
    <property type="term" value="F:phosphatidylinositol-4-phosphate phosphatase activity"/>
    <property type="evidence" value="ECO:0007669"/>
    <property type="project" value="TreeGrafter"/>
</dbReference>
<feature type="region of interest" description="Disordered" evidence="1">
    <location>
        <begin position="109"/>
        <end position="152"/>
    </location>
</feature>